<proteinExistence type="predicted"/>
<evidence type="ECO:0000313" key="2">
    <source>
        <dbReference type="EMBL" id="MBN7811854.1"/>
    </source>
</evidence>
<dbReference type="EMBL" id="JAFKCT010000005">
    <property type="protein sequence ID" value="MBN7811854.1"/>
    <property type="molecule type" value="Genomic_DNA"/>
</dbReference>
<gene>
    <name evidence="2" type="ORF">J0A68_12925</name>
</gene>
<feature type="compositionally biased region" description="Low complexity" evidence="1">
    <location>
        <begin position="77"/>
        <end position="88"/>
    </location>
</feature>
<accession>A0ABS3C8C7</accession>
<feature type="region of interest" description="Disordered" evidence="1">
    <location>
        <begin position="59"/>
        <end position="88"/>
    </location>
</feature>
<sequence length="88" mass="10071">MAKNTFLEYYKTILEKVSFDGGLVAKEYRKAKELLQESEQRELDQWLKSTGLVSYLRPVTPQMHQGSRSEKRPSQPLPQSTTSPKALA</sequence>
<reference evidence="2 3" key="1">
    <citation type="submission" date="2021-03" db="EMBL/GenBank/DDBJ databases">
        <title>novel species isolated from a fishpond in China.</title>
        <authorList>
            <person name="Lu H."/>
            <person name="Cai Z."/>
        </authorList>
    </citation>
    <scope>NUCLEOTIDE SEQUENCE [LARGE SCALE GENOMIC DNA]</scope>
    <source>
        <strain evidence="2 3">H41</strain>
    </source>
</reference>
<dbReference type="RefSeq" id="WP_206578635.1">
    <property type="nucleotide sequence ID" value="NZ_JAFKCT010000005.1"/>
</dbReference>
<keyword evidence="3" id="KW-1185">Reference proteome</keyword>
<name>A0ABS3C8C7_9BACT</name>
<protein>
    <submittedName>
        <fullName evidence="2">Uncharacterized protein</fullName>
    </submittedName>
</protein>
<comment type="caution">
    <text evidence="2">The sequence shown here is derived from an EMBL/GenBank/DDBJ whole genome shotgun (WGS) entry which is preliminary data.</text>
</comment>
<organism evidence="2 3">
    <name type="scientific">Algoriphagus oliviformis</name>
    <dbReference type="NCBI Taxonomy" id="2811231"/>
    <lineage>
        <taxon>Bacteria</taxon>
        <taxon>Pseudomonadati</taxon>
        <taxon>Bacteroidota</taxon>
        <taxon>Cytophagia</taxon>
        <taxon>Cytophagales</taxon>
        <taxon>Cyclobacteriaceae</taxon>
        <taxon>Algoriphagus</taxon>
    </lineage>
</organism>
<evidence type="ECO:0000256" key="1">
    <source>
        <dbReference type="SAM" id="MobiDB-lite"/>
    </source>
</evidence>
<dbReference type="Proteomes" id="UP000664317">
    <property type="component" value="Unassembled WGS sequence"/>
</dbReference>
<evidence type="ECO:0000313" key="3">
    <source>
        <dbReference type="Proteomes" id="UP000664317"/>
    </source>
</evidence>